<evidence type="ECO:0000256" key="2">
    <source>
        <dbReference type="ARBA" id="ARBA00009772"/>
    </source>
</evidence>
<organism evidence="8 9">
    <name type="scientific">Gellertiella hungarica</name>
    <dbReference type="NCBI Taxonomy" id="1572859"/>
    <lineage>
        <taxon>Bacteria</taxon>
        <taxon>Pseudomonadati</taxon>
        <taxon>Pseudomonadota</taxon>
        <taxon>Alphaproteobacteria</taxon>
        <taxon>Hyphomicrobiales</taxon>
        <taxon>Rhizobiaceae</taxon>
        <taxon>Gellertiella</taxon>
    </lineage>
</organism>
<keyword evidence="4 7" id="KW-0812">Transmembrane</keyword>
<dbReference type="Pfam" id="PF01311">
    <property type="entry name" value="Bac_export_1"/>
    <property type="match status" value="1"/>
</dbReference>
<feature type="transmembrane region" description="Helical" evidence="7">
    <location>
        <begin position="67"/>
        <end position="85"/>
    </location>
</feature>
<comment type="caution">
    <text evidence="8">The sequence shown here is derived from an EMBL/GenBank/DDBJ whole genome shotgun (WGS) entry which is preliminary data.</text>
</comment>
<keyword evidence="6 7" id="KW-0472">Membrane</keyword>
<keyword evidence="5 7" id="KW-1133">Transmembrane helix</keyword>
<evidence type="ECO:0000256" key="7">
    <source>
        <dbReference type="SAM" id="Phobius"/>
    </source>
</evidence>
<evidence type="ECO:0000256" key="6">
    <source>
        <dbReference type="ARBA" id="ARBA00023136"/>
    </source>
</evidence>
<comment type="similarity">
    <text evidence="2">Belongs to the FliR/MopE/SpaR family.</text>
</comment>
<evidence type="ECO:0000256" key="5">
    <source>
        <dbReference type="ARBA" id="ARBA00022989"/>
    </source>
</evidence>
<evidence type="ECO:0000256" key="4">
    <source>
        <dbReference type="ARBA" id="ARBA00022692"/>
    </source>
</evidence>
<dbReference type="EMBL" id="JACIEZ010000002">
    <property type="protein sequence ID" value="MBB4064146.1"/>
    <property type="molecule type" value="Genomic_DNA"/>
</dbReference>
<feature type="transmembrane region" description="Helical" evidence="7">
    <location>
        <begin position="220"/>
        <end position="241"/>
    </location>
</feature>
<sequence length="251" mass="27402">MITDPQGTILALFLTFCRIGGCVMVLPGFSSARVPPQVRLFAALGLSMAVLPMVWDIVYPKVGGGNQLAYITLILSESAVGVMYGMIARFFTLGLQFTGSVLTQMIGFNAPPAPDVLEDNAENQLTNLISFGGLMVLFAMDFHHMVFRALLDSYMQMPVGGDMHVQKLLISLTDTVQATTLIMLRLSSPFIIYGLMFNVSIGMINKLAQQIPIFFISTPYLIAGGLFMLYLSIAAMLKQFADAFPTIFLGM</sequence>
<keyword evidence="8" id="KW-0969">Cilium</keyword>
<feature type="transmembrane region" description="Helical" evidence="7">
    <location>
        <begin position="128"/>
        <end position="147"/>
    </location>
</feature>
<evidence type="ECO:0000313" key="9">
    <source>
        <dbReference type="Proteomes" id="UP000528286"/>
    </source>
</evidence>
<evidence type="ECO:0000256" key="1">
    <source>
        <dbReference type="ARBA" id="ARBA00004651"/>
    </source>
</evidence>
<gene>
    <name evidence="8" type="ORF">GGR23_001323</name>
</gene>
<dbReference type="GO" id="GO:0005886">
    <property type="term" value="C:plasma membrane"/>
    <property type="evidence" value="ECO:0007669"/>
    <property type="project" value="UniProtKB-SubCell"/>
</dbReference>
<dbReference type="RefSeq" id="WP_183365384.1">
    <property type="nucleotide sequence ID" value="NZ_JACIEZ010000002.1"/>
</dbReference>
<name>A0A7W6J588_9HYPH</name>
<dbReference type="GO" id="GO:0006605">
    <property type="term" value="P:protein targeting"/>
    <property type="evidence" value="ECO:0007669"/>
    <property type="project" value="InterPro"/>
</dbReference>
<evidence type="ECO:0000256" key="3">
    <source>
        <dbReference type="ARBA" id="ARBA00022475"/>
    </source>
</evidence>
<feature type="transmembrane region" description="Helical" evidence="7">
    <location>
        <begin position="190"/>
        <end position="208"/>
    </location>
</feature>
<dbReference type="PANTHER" id="PTHR30065:SF8">
    <property type="entry name" value="FLAGELLAR BIOSYNTHETIC PROTEIN FLIR"/>
    <property type="match status" value="1"/>
</dbReference>
<keyword evidence="8" id="KW-0282">Flagellum</keyword>
<dbReference type="PRINTS" id="PR00953">
    <property type="entry name" value="TYPE3IMRPROT"/>
</dbReference>
<dbReference type="PANTHER" id="PTHR30065">
    <property type="entry name" value="FLAGELLAR BIOSYNTHETIC PROTEIN FLIR"/>
    <property type="match status" value="1"/>
</dbReference>
<dbReference type="InterPro" id="IPR002010">
    <property type="entry name" value="T3SS_IM_R"/>
</dbReference>
<reference evidence="8 9" key="1">
    <citation type="submission" date="2020-08" db="EMBL/GenBank/DDBJ databases">
        <title>Genomic Encyclopedia of Type Strains, Phase IV (KMG-IV): sequencing the most valuable type-strain genomes for metagenomic binning, comparative biology and taxonomic classification.</title>
        <authorList>
            <person name="Goeker M."/>
        </authorList>
    </citation>
    <scope>NUCLEOTIDE SEQUENCE [LARGE SCALE GENOMIC DNA]</scope>
    <source>
        <strain evidence="8 9">DSM 29853</strain>
    </source>
</reference>
<proteinExistence type="inferred from homology"/>
<protein>
    <submittedName>
        <fullName evidence="8">Flagellar biosynthetic protein FliR</fullName>
    </submittedName>
</protein>
<feature type="transmembrane region" description="Helical" evidence="7">
    <location>
        <begin position="38"/>
        <end position="55"/>
    </location>
</feature>
<keyword evidence="3" id="KW-1003">Cell membrane</keyword>
<keyword evidence="9" id="KW-1185">Reference proteome</keyword>
<accession>A0A7W6J588</accession>
<keyword evidence="8" id="KW-0966">Cell projection</keyword>
<feature type="transmembrane region" description="Helical" evidence="7">
    <location>
        <begin position="6"/>
        <end position="26"/>
    </location>
</feature>
<evidence type="ECO:0000313" key="8">
    <source>
        <dbReference type="EMBL" id="MBB4064146.1"/>
    </source>
</evidence>
<comment type="subcellular location">
    <subcellularLocation>
        <location evidence="1">Cell membrane</location>
        <topology evidence="1">Multi-pass membrane protein</topology>
    </subcellularLocation>
</comment>
<dbReference type="Proteomes" id="UP000528286">
    <property type="component" value="Unassembled WGS sequence"/>
</dbReference>
<dbReference type="AlphaFoldDB" id="A0A7W6J588"/>